<gene>
    <name evidence="1" type="ORF">BDA96_06G089700</name>
</gene>
<evidence type="ECO:0000313" key="1">
    <source>
        <dbReference type="EMBL" id="KAG0525813.1"/>
    </source>
</evidence>
<evidence type="ECO:0000313" key="2">
    <source>
        <dbReference type="Proteomes" id="UP000807115"/>
    </source>
</evidence>
<protein>
    <submittedName>
        <fullName evidence="1">Uncharacterized protein</fullName>
    </submittedName>
</protein>
<reference evidence="1" key="1">
    <citation type="journal article" date="2019" name="BMC Genomics">
        <title>A new reference genome for Sorghum bicolor reveals high levels of sequence similarity between sweet and grain genotypes: implications for the genetics of sugar metabolism.</title>
        <authorList>
            <person name="Cooper E.A."/>
            <person name="Brenton Z.W."/>
            <person name="Flinn B.S."/>
            <person name="Jenkins J."/>
            <person name="Shu S."/>
            <person name="Flowers D."/>
            <person name="Luo F."/>
            <person name="Wang Y."/>
            <person name="Xia P."/>
            <person name="Barry K."/>
            <person name="Daum C."/>
            <person name="Lipzen A."/>
            <person name="Yoshinaga Y."/>
            <person name="Schmutz J."/>
            <person name="Saski C."/>
            <person name="Vermerris W."/>
            <person name="Kresovich S."/>
        </authorList>
    </citation>
    <scope>NUCLEOTIDE SEQUENCE</scope>
</reference>
<proteinExistence type="predicted"/>
<reference evidence="1" key="2">
    <citation type="submission" date="2020-10" db="EMBL/GenBank/DDBJ databases">
        <authorList>
            <person name="Cooper E.A."/>
            <person name="Brenton Z.W."/>
            <person name="Flinn B.S."/>
            <person name="Jenkins J."/>
            <person name="Shu S."/>
            <person name="Flowers D."/>
            <person name="Luo F."/>
            <person name="Wang Y."/>
            <person name="Xia P."/>
            <person name="Barry K."/>
            <person name="Daum C."/>
            <person name="Lipzen A."/>
            <person name="Yoshinaga Y."/>
            <person name="Schmutz J."/>
            <person name="Saski C."/>
            <person name="Vermerris W."/>
            <person name="Kresovich S."/>
        </authorList>
    </citation>
    <scope>NUCLEOTIDE SEQUENCE</scope>
</reference>
<name>A0A921QPV8_SORBI</name>
<comment type="caution">
    <text evidence="1">The sequence shown here is derived from an EMBL/GenBank/DDBJ whole genome shotgun (WGS) entry which is preliminary data.</text>
</comment>
<sequence length="213" mass="23352">MAVEAPLSTGTTISWSRRSCSPVRAAGCGQLHGPCVATPRAHATPPTQSRWALRDGARAGWTPMPLRATTSSEPEVAAGPPAVNPHHDIVALLSFCSATALRCVTASFFWLGSGRRDQPSHGRVTASFIWLASQCRDRPSHGVNVAIPTLVAKILYLTGTYPGSEFIPHFFDNLFITSLYLFLTNQCNCYDKLMAHKNKQYHLWFTCNFNESS</sequence>
<dbReference type="EMBL" id="CM027685">
    <property type="protein sequence ID" value="KAG0525813.1"/>
    <property type="molecule type" value="Genomic_DNA"/>
</dbReference>
<dbReference type="AlphaFoldDB" id="A0A921QPV8"/>
<organism evidence="1 2">
    <name type="scientific">Sorghum bicolor</name>
    <name type="common">Sorghum</name>
    <name type="synonym">Sorghum vulgare</name>
    <dbReference type="NCBI Taxonomy" id="4558"/>
    <lineage>
        <taxon>Eukaryota</taxon>
        <taxon>Viridiplantae</taxon>
        <taxon>Streptophyta</taxon>
        <taxon>Embryophyta</taxon>
        <taxon>Tracheophyta</taxon>
        <taxon>Spermatophyta</taxon>
        <taxon>Magnoliopsida</taxon>
        <taxon>Liliopsida</taxon>
        <taxon>Poales</taxon>
        <taxon>Poaceae</taxon>
        <taxon>PACMAD clade</taxon>
        <taxon>Panicoideae</taxon>
        <taxon>Andropogonodae</taxon>
        <taxon>Andropogoneae</taxon>
        <taxon>Sorghinae</taxon>
        <taxon>Sorghum</taxon>
    </lineage>
</organism>
<dbReference type="Proteomes" id="UP000807115">
    <property type="component" value="Chromosome 6"/>
</dbReference>
<accession>A0A921QPV8</accession>